<gene>
    <name evidence="9" type="ORF">MAR_008832</name>
</gene>
<feature type="signal peptide" evidence="5">
    <location>
        <begin position="1"/>
        <end position="19"/>
    </location>
</feature>
<accession>A0ABY7DZ22</accession>
<organism evidence="9 10">
    <name type="scientific">Mya arenaria</name>
    <name type="common">Soft-shell clam</name>
    <dbReference type="NCBI Taxonomy" id="6604"/>
    <lineage>
        <taxon>Eukaryota</taxon>
        <taxon>Metazoa</taxon>
        <taxon>Spiralia</taxon>
        <taxon>Lophotrochozoa</taxon>
        <taxon>Mollusca</taxon>
        <taxon>Bivalvia</taxon>
        <taxon>Autobranchia</taxon>
        <taxon>Heteroconchia</taxon>
        <taxon>Euheterodonta</taxon>
        <taxon>Imparidentia</taxon>
        <taxon>Neoheterodontei</taxon>
        <taxon>Myida</taxon>
        <taxon>Myoidea</taxon>
        <taxon>Myidae</taxon>
        <taxon>Mya</taxon>
    </lineage>
</organism>
<evidence type="ECO:0000256" key="5">
    <source>
        <dbReference type="SAM" id="SignalP"/>
    </source>
</evidence>
<dbReference type="PANTHER" id="PTHR45828">
    <property type="entry name" value="CYTOCHROME B561/FERRIC REDUCTASE TRANSMEMBRANE"/>
    <property type="match status" value="1"/>
</dbReference>
<dbReference type="PANTHER" id="PTHR45828:SF33">
    <property type="entry name" value="DOMON DOMAIN-CONTAINING PROTEIN"/>
    <property type="match status" value="1"/>
</dbReference>
<evidence type="ECO:0000259" key="6">
    <source>
        <dbReference type="PROSITE" id="PS50835"/>
    </source>
</evidence>
<dbReference type="PROSITE" id="PS51019">
    <property type="entry name" value="REELIN"/>
    <property type="match status" value="1"/>
</dbReference>
<proteinExistence type="predicted"/>
<dbReference type="Pfam" id="PF03351">
    <property type="entry name" value="DOMON"/>
    <property type="match status" value="1"/>
</dbReference>
<dbReference type="Gene3D" id="2.60.40.4060">
    <property type="entry name" value="Reeler domain"/>
    <property type="match status" value="1"/>
</dbReference>
<dbReference type="EMBL" id="CP111015">
    <property type="protein sequence ID" value="WAR02274.1"/>
    <property type="molecule type" value="Genomic_DNA"/>
</dbReference>
<evidence type="ECO:0000259" key="7">
    <source>
        <dbReference type="PROSITE" id="PS50836"/>
    </source>
</evidence>
<evidence type="ECO:0000256" key="2">
    <source>
        <dbReference type="ARBA" id="ARBA00004141"/>
    </source>
</evidence>
<evidence type="ECO:0000256" key="4">
    <source>
        <dbReference type="SAM" id="MobiDB-lite"/>
    </source>
</evidence>
<dbReference type="PROSITE" id="PS50836">
    <property type="entry name" value="DOMON"/>
    <property type="match status" value="1"/>
</dbReference>
<comment type="cofactor">
    <cofactor evidence="1">
        <name>heme b</name>
        <dbReference type="ChEBI" id="CHEBI:60344"/>
    </cofactor>
</comment>
<keyword evidence="5" id="KW-0732">Signal</keyword>
<keyword evidence="3" id="KW-0408">Iron</keyword>
<evidence type="ECO:0000259" key="8">
    <source>
        <dbReference type="PROSITE" id="PS51019"/>
    </source>
</evidence>
<feature type="chain" id="PRO_5045740390" evidence="5">
    <location>
        <begin position="20"/>
        <end position="287"/>
    </location>
</feature>
<evidence type="ECO:0000313" key="10">
    <source>
        <dbReference type="Proteomes" id="UP001164746"/>
    </source>
</evidence>
<protein>
    <submittedName>
        <fullName evidence="9">FRRS1-like protein</fullName>
    </submittedName>
</protein>
<name>A0ABY7DZ22_MYAAR</name>
<sequence length="287" mass="30983">MKGMMLVTLLLFVVSGLHAFSSGPPPYVCDNMTPNHPGSGQTAANPYTLTFSKSTYGPNEEIQVTLSGSQNFKGFLIQPRKEGTTSTTTYGKITPDDNVNTANPCTDGKTALGHKNDADRSSASFRWTAPGSDVGNIVFLFTVVKSQTVYWVKQESATLTFDSSQPTQQPTAAPPTTPSTEPPLQDSINADPGCGTTLSCFPSSCTTNCDYLVMWREEGTSEVEFTLKRKIQADNYYIAIGFSNDLQMGDDSVSMCVTMDGVVNVQSSYNNKGIRQNLVLDIVSIVS</sequence>
<evidence type="ECO:0000256" key="3">
    <source>
        <dbReference type="ARBA" id="ARBA00023004"/>
    </source>
</evidence>
<keyword evidence="10" id="KW-1185">Reference proteome</keyword>
<dbReference type="InterPro" id="IPR002861">
    <property type="entry name" value="Reeler_dom"/>
</dbReference>
<dbReference type="InterPro" id="IPR051237">
    <property type="entry name" value="Ferric-chelate_Red/DefProt"/>
</dbReference>
<feature type="region of interest" description="Disordered" evidence="4">
    <location>
        <begin position="160"/>
        <end position="188"/>
    </location>
</feature>
<feature type="domain" description="DOMON" evidence="7">
    <location>
        <begin position="209"/>
        <end position="287"/>
    </location>
</feature>
<reference evidence="9" key="1">
    <citation type="submission" date="2022-11" db="EMBL/GenBank/DDBJ databases">
        <title>Centuries of genome instability and evolution in soft-shell clam transmissible cancer (bioRxiv).</title>
        <authorList>
            <person name="Hart S.F.M."/>
            <person name="Yonemitsu M.A."/>
            <person name="Giersch R.M."/>
            <person name="Beal B.F."/>
            <person name="Arriagada G."/>
            <person name="Davis B.W."/>
            <person name="Ostrander E.A."/>
            <person name="Goff S.P."/>
            <person name="Metzger M.J."/>
        </authorList>
    </citation>
    <scope>NUCLEOTIDE SEQUENCE</scope>
    <source>
        <strain evidence="9">MELC-2E11</strain>
        <tissue evidence="9">Siphon/mantle</tissue>
    </source>
</reference>
<dbReference type="Pfam" id="PF02014">
    <property type="entry name" value="Reeler"/>
    <property type="match status" value="1"/>
</dbReference>
<comment type="subcellular location">
    <subcellularLocation>
        <location evidence="2">Membrane</location>
        <topology evidence="2">Multi-pass membrane protein</topology>
    </subcellularLocation>
</comment>
<dbReference type="PROSITE" id="PS50835">
    <property type="entry name" value="IG_LIKE"/>
    <property type="match status" value="1"/>
</dbReference>
<dbReference type="Proteomes" id="UP001164746">
    <property type="component" value="Chromosome 4"/>
</dbReference>
<feature type="compositionally biased region" description="Pro residues" evidence="4">
    <location>
        <begin position="172"/>
        <end position="181"/>
    </location>
</feature>
<dbReference type="InterPro" id="IPR007110">
    <property type="entry name" value="Ig-like_dom"/>
</dbReference>
<feature type="domain" description="Reelin" evidence="8">
    <location>
        <begin position="6"/>
        <end position="174"/>
    </location>
</feature>
<dbReference type="CDD" id="cd08544">
    <property type="entry name" value="Reeler"/>
    <property type="match status" value="1"/>
</dbReference>
<evidence type="ECO:0000313" key="9">
    <source>
        <dbReference type="EMBL" id="WAR02274.1"/>
    </source>
</evidence>
<feature type="domain" description="Ig-like" evidence="6">
    <location>
        <begin position="174"/>
        <end position="275"/>
    </location>
</feature>
<dbReference type="InterPro" id="IPR042307">
    <property type="entry name" value="Reeler_sf"/>
</dbReference>
<dbReference type="InterPro" id="IPR005018">
    <property type="entry name" value="DOMON_domain"/>
</dbReference>
<evidence type="ECO:0000256" key="1">
    <source>
        <dbReference type="ARBA" id="ARBA00001970"/>
    </source>
</evidence>